<keyword evidence="3" id="KW-1185">Reference proteome</keyword>
<evidence type="ECO:0000259" key="1">
    <source>
        <dbReference type="SMART" id="SM00331"/>
    </source>
</evidence>
<dbReference type="Gene3D" id="3.30.565.10">
    <property type="entry name" value="Histidine kinase-like ATPase, C-terminal domain"/>
    <property type="match status" value="1"/>
</dbReference>
<dbReference type="SMART" id="SM00331">
    <property type="entry name" value="PP2C_SIG"/>
    <property type="match status" value="1"/>
</dbReference>
<dbReference type="Pfam" id="PF13581">
    <property type="entry name" value="HATPase_c_2"/>
    <property type="match status" value="1"/>
</dbReference>
<dbReference type="InterPro" id="IPR003594">
    <property type="entry name" value="HATPase_dom"/>
</dbReference>
<dbReference type="InterPro" id="IPR036890">
    <property type="entry name" value="HATPase_C_sf"/>
</dbReference>
<evidence type="ECO:0000313" key="3">
    <source>
        <dbReference type="Proteomes" id="UP000461409"/>
    </source>
</evidence>
<sequence>MHHAMIGWLKIEESSAVAEARRRARRTASALGFNSTKVEHVAIVASEIAQNVLRHGGGGLLLVQVFGAPSLERLHLLGVDTGPGITRVDRMLKDGETTKRSMGTGLGAIKRLSDRIDIDTSPAGTVVAAEFLRTPMPPKSAADHAGLRIAYPGERRCGDAIAVRSGDGVCLYLLCDGLGHGPNAATAADAAKRAFMAAKGSDPSRLLMEVGEGLAGTRGAVAAVVAVNHTEKRMDYAAVGNISTLVWQDRKVQRLSVRDGLLGGRVTTPHCETITLSDDAVIVMHSDGLATMRGLAERVALLDRSAPVIAARLLSDTERKRDDASIIVARLHAGRTF</sequence>
<reference evidence="2 3" key="2">
    <citation type="submission" date="2020-02" db="EMBL/GenBank/DDBJ databases">
        <title>Erythrobacter dongmakensis sp. nov., isolated from a tidal mudflat.</title>
        <authorList>
            <person name="Kim I.S."/>
        </authorList>
    </citation>
    <scope>NUCLEOTIDE SEQUENCE [LARGE SCALE GENOMIC DNA]</scope>
    <source>
        <strain evidence="2 3">GH3-10</strain>
    </source>
</reference>
<dbReference type="RefSeq" id="WP_160486574.1">
    <property type="nucleotide sequence ID" value="NZ_WUBR01000003.1"/>
</dbReference>
<evidence type="ECO:0000313" key="2">
    <source>
        <dbReference type="EMBL" id="MWV28929.1"/>
    </source>
</evidence>
<accession>A0A844XGR3</accession>
<dbReference type="Gene3D" id="3.60.40.10">
    <property type="entry name" value="PPM-type phosphatase domain"/>
    <property type="match status" value="1"/>
</dbReference>
<protein>
    <submittedName>
        <fullName evidence="2">SpoIIE family protein phosphatase</fullName>
    </submittedName>
</protein>
<dbReference type="EMBL" id="WUBR01000003">
    <property type="protein sequence ID" value="MWV28929.1"/>
    <property type="molecule type" value="Genomic_DNA"/>
</dbReference>
<proteinExistence type="predicted"/>
<name>A0A844XGR3_9SPHN</name>
<gene>
    <name evidence="2" type="ORF">GRF63_13535</name>
</gene>
<dbReference type="PANTHER" id="PTHR35801:SF1">
    <property type="entry name" value="PHOSPHOSERINE PHOSPHATASE RSBX"/>
    <property type="match status" value="1"/>
</dbReference>
<reference evidence="2 3" key="1">
    <citation type="submission" date="2019-12" db="EMBL/GenBank/DDBJ databases">
        <authorList>
            <person name="Lee S.D."/>
        </authorList>
    </citation>
    <scope>NUCLEOTIDE SEQUENCE [LARGE SCALE GENOMIC DNA]</scope>
    <source>
        <strain evidence="2 3">GH3-10</strain>
    </source>
</reference>
<dbReference type="Proteomes" id="UP000461409">
    <property type="component" value="Unassembled WGS sequence"/>
</dbReference>
<dbReference type="AlphaFoldDB" id="A0A844XGR3"/>
<dbReference type="InterPro" id="IPR036457">
    <property type="entry name" value="PPM-type-like_dom_sf"/>
</dbReference>
<organism evidence="2 3">
    <name type="scientific">Aurantiacibacter rhizosphaerae</name>
    <dbReference type="NCBI Taxonomy" id="2691582"/>
    <lineage>
        <taxon>Bacteria</taxon>
        <taxon>Pseudomonadati</taxon>
        <taxon>Pseudomonadota</taxon>
        <taxon>Alphaproteobacteria</taxon>
        <taxon>Sphingomonadales</taxon>
        <taxon>Erythrobacteraceae</taxon>
        <taxon>Aurantiacibacter</taxon>
    </lineage>
</organism>
<dbReference type="PANTHER" id="PTHR35801">
    <property type="entry name" value="PHOSPHOSERINE PHOSPHATASE RSBX"/>
    <property type="match status" value="1"/>
</dbReference>
<dbReference type="InterPro" id="IPR039248">
    <property type="entry name" value="Ptase_RsbX"/>
</dbReference>
<dbReference type="Pfam" id="PF07228">
    <property type="entry name" value="SpoIIE"/>
    <property type="match status" value="1"/>
</dbReference>
<dbReference type="InterPro" id="IPR001932">
    <property type="entry name" value="PPM-type_phosphatase-like_dom"/>
</dbReference>
<dbReference type="SUPFAM" id="SSF81606">
    <property type="entry name" value="PP2C-like"/>
    <property type="match status" value="1"/>
</dbReference>
<feature type="domain" description="PPM-type phosphatase" evidence="1">
    <location>
        <begin position="144"/>
        <end position="331"/>
    </location>
</feature>
<dbReference type="SUPFAM" id="SSF55874">
    <property type="entry name" value="ATPase domain of HSP90 chaperone/DNA topoisomerase II/histidine kinase"/>
    <property type="match status" value="1"/>
</dbReference>
<comment type="caution">
    <text evidence="2">The sequence shown here is derived from an EMBL/GenBank/DDBJ whole genome shotgun (WGS) entry which is preliminary data.</text>
</comment>